<dbReference type="Gene3D" id="1.10.10.10">
    <property type="entry name" value="Winged helix-like DNA-binding domain superfamily/Winged helix DNA-binding domain"/>
    <property type="match status" value="1"/>
</dbReference>
<dbReference type="InterPro" id="IPR000847">
    <property type="entry name" value="LysR_HTH_N"/>
</dbReference>
<dbReference type="PROSITE" id="PS50931">
    <property type="entry name" value="HTH_LYSR"/>
    <property type="match status" value="1"/>
</dbReference>
<keyword evidence="3" id="KW-0238">DNA-binding</keyword>
<dbReference type="EMBL" id="JAUSVY010000001">
    <property type="protein sequence ID" value="MDQ0503624.1"/>
    <property type="molecule type" value="Genomic_DNA"/>
</dbReference>
<dbReference type="InterPro" id="IPR036390">
    <property type="entry name" value="WH_DNA-bd_sf"/>
</dbReference>
<keyword evidence="7" id="KW-1185">Reference proteome</keyword>
<name>A0ABU0L912_XANAG</name>
<dbReference type="Pfam" id="PF00126">
    <property type="entry name" value="HTH_1"/>
    <property type="match status" value="1"/>
</dbReference>
<dbReference type="InterPro" id="IPR005119">
    <property type="entry name" value="LysR_subst-bd"/>
</dbReference>
<reference evidence="6 7" key="1">
    <citation type="submission" date="2023-07" db="EMBL/GenBank/DDBJ databases">
        <title>Genomic Encyclopedia of Type Strains, Phase IV (KMG-IV): sequencing the most valuable type-strain genomes for metagenomic binning, comparative biology and taxonomic classification.</title>
        <authorList>
            <person name="Goeker M."/>
        </authorList>
    </citation>
    <scope>NUCLEOTIDE SEQUENCE [LARGE SCALE GENOMIC DNA]</scope>
    <source>
        <strain evidence="6 7">DSM 3770</strain>
    </source>
</reference>
<comment type="caution">
    <text evidence="6">The sequence shown here is derived from an EMBL/GenBank/DDBJ whole genome shotgun (WGS) entry which is preliminary data.</text>
</comment>
<evidence type="ECO:0000313" key="7">
    <source>
        <dbReference type="Proteomes" id="UP001241747"/>
    </source>
</evidence>
<dbReference type="PANTHER" id="PTHR30419">
    <property type="entry name" value="HTH-TYPE TRANSCRIPTIONAL REGULATOR YBHD"/>
    <property type="match status" value="1"/>
</dbReference>
<evidence type="ECO:0000259" key="5">
    <source>
        <dbReference type="PROSITE" id="PS50931"/>
    </source>
</evidence>
<dbReference type="SUPFAM" id="SSF46785">
    <property type="entry name" value="Winged helix' DNA-binding domain"/>
    <property type="match status" value="1"/>
</dbReference>
<dbReference type="Proteomes" id="UP001241747">
    <property type="component" value="Unassembled WGS sequence"/>
</dbReference>
<keyword evidence="2" id="KW-0805">Transcription regulation</keyword>
<dbReference type="InterPro" id="IPR050950">
    <property type="entry name" value="HTH-type_LysR_regulators"/>
</dbReference>
<dbReference type="Gene3D" id="3.40.190.290">
    <property type="match status" value="1"/>
</dbReference>
<evidence type="ECO:0000256" key="2">
    <source>
        <dbReference type="ARBA" id="ARBA00023015"/>
    </source>
</evidence>
<dbReference type="Pfam" id="PF03466">
    <property type="entry name" value="LysR_substrate"/>
    <property type="match status" value="1"/>
</dbReference>
<dbReference type="SUPFAM" id="SSF53850">
    <property type="entry name" value="Periplasmic binding protein-like II"/>
    <property type="match status" value="1"/>
</dbReference>
<evidence type="ECO:0000313" key="6">
    <source>
        <dbReference type="EMBL" id="MDQ0503624.1"/>
    </source>
</evidence>
<evidence type="ECO:0000256" key="1">
    <source>
        <dbReference type="ARBA" id="ARBA00009437"/>
    </source>
</evidence>
<dbReference type="InterPro" id="IPR036388">
    <property type="entry name" value="WH-like_DNA-bd_sf"/>
</dbReference>
<organism evidence="6 7">
    <name type="scientific">Xanthobacter agilis</name>
    <dbReference type="NCBI Taxonomy" id="47492"/>
    <lineage>
        <taxon>Bacteria</taxon>
        <taxon>Pseudomonadati</taxon>
        <taxon>Pseudomonadota</taxon>
        <taxon>Alphaproteobacteria</taxon>
        <taxon>Hyphomicrobiales</taxon>
        <taxon>Xanthobacteraceae</taxon>
        <taxon>Xanthobacter</taxon>
    </lineage>
</organism>
<gene>
    <name evidence="6" type="ORF">QOZ94_000394</name>
</gene>
<dbReference type="RefSeq" id="WP_237346160.1">
    <property type="nucleotide sequence ID" value="NZ_JABWGX010000016.1"/>
</dbReference>
<protein>
    <submittedName>
        <fullName evidence="6">LysR family nitrogen assimilation transcriptional regulator</fullName>
    </submittedName>
</protein>
<proteinExistence type="inferred from homology"/>
<feature type="domain" description="HTH lysR-type" evidence="5">
    <location>
        <begin position="1"/>
        <end position="58"/>
    </location>
</feature>
<accession>A0ABU0L912</accession>
<evidence type="ECO:0000256" key="4">
    <source>
        <dbReference type="ARBA" id="ARBA00023163"/>
    </source>
</evidence>
<comment type="similarity">
    <text evidence="1">Belongs to the LysR transcriptional regulatory family.</text>
</comment>
<evidence type="ECO:0000256" key="3">
    <source>
        <dbReference type="ARBA" id="ARBA00023125"/>
    </source>
</evidence>
<sequence>MKFEDLDAFVHVAQQQGFSRAASRMRVAQSALSRRVTRLEHQLGVQLFSRHGRGVQLTEHGTALLERAAGLMAELKSIRSDLLAHAAEPRGEVSIALTPTTAQVLVPRLVLELRRHFPQIKLMVREGFSGFIHGWVAEGGIDLAVLYNPEPNAELEIVPLLNEPLYLVAPRARGALPELPLRNGHVPVRALGTLPLILPSHAHSLRSLLERLAAERRFALDVVNEIDGMRAIKGMVEAGLGYTVFSYAGVYEEVNAGTLEIIPLAPRLGWELALVERKLQAQTRALTEVRRMILQQIHVLRERGFWRGELRVVTGA</sequence>
<dbReference type="PRINTS" id="PR00039">
    <property type="entry name" value="HTHLYSR"/>
</dbReference>
<keyword evidence="4" id="KW-0804">Transcription</keyword>